<dbReference type="EMBL" id="BAAAGU010000023">
    <property type="protein sequence ID" value="GAA0646851.1"/>
    <property type="molecule type" value="Genomic_DNA"/>
</dbReference>
<keyword evidence="9" id="KW-1185">Reference proteome</keyword>
<dbReference type="Pfam" id="PF00389">
    <property type="entry name" value="2-Hacid_dh"/>
    <property type="match status" value="1"/>
</dbReference>
<reference evidence="8 9" key="1">
    <citation type="journal article" date="2019" name="Int. J. Syst. Evol. Microbiol.">
        <title>The Global Catalogue of Microorganisms (GCM) 10K type strain sequencing project: providing services to taxonomists for standard genome sequencing and annotation.</title>
        <authorList>
            <consortium name="The Broad Institute Genomics Platform"/>
            <consortium name="The Broad Institute Genome Sequencing Center for Infectious Disease"/>
            <person name="Wu L."/>
            <person name="Ma J."/>
        </authorList>
    </citation>
    <scope>NUCLEOTIDE SEQUENCE [LARGE SCALE GENOMIC DNA]</scope>
    <source>
        <strain evidence="8 9">JCM 10367</strain>
    </source>
</reference>
<dbReference type="CDD" id="cd05300">
    <property type="entry name" value="2-Hacid_dh_1"/>
    <property type="match status" value="1"/>
</dbReference>
<evidence type="ECO:0000259" key="6">
    <source>
        <dbReference type="Pfam" id="PF00389"/>
    </source>
</evidence>
<comment type="caution">
    <text evidence="8">The sequence shown here is derived from an EMBL/GenBank/DDBJ whole genome shotgun (WGS) entry which is preliminary data.</text>
</comment>
<feature type="domain" description="D-isomer specific 2-hydroxyacid dehydrogenase NAD-binding" evidence="7">
    <location>
        <begin position="165"/>
        <end position="332"/>
    </location>
</feature>
<feature type="region of interest" description="Disordered" evidence="5">
    <location>
        <begin position="35"/>
        <end position="57"/>
    </location>
</feature>
<dbReference type="Proteomes" id="UP001500724">
    <property type="component" value="Unassembled WGS sequence"/>
</dbReference>
<dbReference type="InterPro" id="IPR029753">
    <property type="entry name" value="D-isomer_DH_CS"/>
</dbReference>
<comment type="similarity">
    <text evidence="1 4">Belongs to the D-isomer specific 2-hydroxyacid dehydrogenase family.</text>
</comment>
<evidence type="ECO:0000256" key="3">
    <source>
        <dbReference type="ARBA" id="ARBA00023027"/>
    </source>
</evidence>
<evidence type="ECO:0000256" key="2">
    <source>
        <dbReference type="ARBA" id="ARBA00023002"/>
    </source>
</evidence>
<dbReference type="PROSITE" id="PS00671">
    <property type="entry name" value="D_2_HYDROXYACID_DH_3"/>
    <property type="match status" value="1"/>
</dbReference>
<sequence length="373" mass="41157">MTAPASRWKESTRRAIQRFAETPVLTTVGSGASVVNPRISDARNNPGRQPVHAEKRRPMTTPVLLVLDAEPPPRLGRLTGRVRIEHADESTLAERLPHADVLLVWDFTSHAVRKAWPGDGPRPRWVHTASAGVDHLMCPELAASDTVVTNARGVFDQPIAEYVAALVLALAKDLPRTLEFQWERTWRHRESRKVAGTRAVVVGSGPIGRAIDRTLKALDVTTALVGRTRRAGVHGPEDLDRLIARADWVIAAAPLTEQTRGMFDAHRFGVMQPSACFINVGRGPLVVEEALAEALRRRWITAAALDVFTSEPLDPASPLWEVPGLIVSPHMSGDTVGWRDELAQQFIQLYERWEAGQPLVNVVDKQRGYVPGH</sequence>
<evidence type="ECO:0000256" key="1">
    <source>
        <dbReference type="ARBA" id="ARBA00005854"/>
    </source>
</evidence>
<dbReference type="SUPFAM" id="SSF51735">
    <property type="entry name" value="NAD(P)-binding Rossmann-fold domains"/>
    <property type="match status" value="1"/>
</dbReference>
<evidence type="ECO:0000256" key="5">
    <source>
        <dbReference type="SAM" id="MobiDB-lite"/>
    </source>
</evidence>
<gene>
    <name evidence="8" type="ORF">GCM10009535_25680</name>
</gene>
<dbReference type="PANTHER" id="PTHR43333">
    <property type="entry name" value="2-HACID_DH_C DOMAIN-CONTAINING PROTEIN"/>
    <property type="match status" value="1"/>
</dbReference>
<evidence type="ECO:0000259" key="7">
    <source>
        <dbReference type="Pfam" id="PF02826"/>
    </source>
</evidence>
<dbReference type="InterPro" id="IPR036291">
    <property type="entry name" value="NAD(P)-bd_dom_sf"/>
</dbReference>
<name>A0ABN1HGD9_9ACTN</name>
<dbReference type="InterPro" id="IPR006140">
    <property type="entry name" value="D-isomer_DH_NAD-bd"/>
</dbReference>
<organism evidence="8 9">
    <name type="scientific">Streptomyces thermocarboxydovorans</name>
    <dbReference type="NCBI Taxonomy" id="59298"/>
    <lineage>
        <taxon>Bacteria</taxon>
        <taxon>Bacillati</taxon>
        <taxon>Actinomycetota</taxon>
        <taxon>Actinomycetes</taxon>
        <taxon>Kitasatosporales</taxon>
        <taxon>Streptomycetaceae</taxon>
        <taxon>Streptomyces</taxon>
    </lineage>
</organism>
<keyword evidence="3" id="KW-0520">NAD</keyword>
<dbReference type="Gene3D" id="3.40.50.720">
    <property type="entry name" value="NAD(P)-binding Rossmann-like Domain"/>
    <property type="match status" value="2"/>
</dbReference>
<evidence type="ECO:0000313" key="9">
    <source>
        <dbReference type="Proteomes" id="UP001500724"/>
    </source>
</evidence>
<dbReference type="SUPFAM" id="SSF52283">
    <property type="entry name" value="Formate/glycerate dehydrogenase catalytic domain-like"/>
    <property type="match status" value="1"/>
</dbReference>
<dbReference type="InterPro" id="IPR006139">
    <property type="entry name" value="D-isomer_2_OHA_DH_cat_dom"/>
</dbReference>
<dbReference type="Pfam" id="PF02826">
    <property type="entry name" value="2-Hacid_dh_C"/>
    <property type="match status" value="1"/>
</dbReference>
<keyword evidence="2 4" id="KW-0560">Oxidoreductase</keyword>
<dbReference type="PANTHER" id="PTHR43333:SF1">
    <property type="entry name" value="D-ISOMER SPECIFIC 2-HYDROXYACID DEHYDROGENASE NAD-BINDING DOMAIN-CONTAINING PROTEIN"/>
    <property type="match status" value="1"/>
</dbReference>
<evidence type="ECO:0000256" key="4">
    <source>
        <dbReference type="RuleBase" id="RU003719"/>
    </source>
</evidence>
<evidence type="ECO:0000313" key="8">
    <source>
        <dbReference type="EMBL" id="GAA0646851.1"/>
    </source>
</evidence>
<feature type="domain" description="D-isomer specific 2-hydroxyacid dehydrogenase catalytic" evidence="6">
    <location>
        <begin position="86"/>
        <end position="363"/>
    </location>
</feature>
<protein>
    <submittedName>
        <fullName evidence="8">D-2-hydroxyacid dehydrogenase</fullName>
    </submittedName>
</protein>
<proteinExistence type="inferred from homology"/>
<accession>A0ABN1HGD9</accession>